<dbReference type="RefSeq" id="WP_183977122.1">
    <property type="nucleotide sequence ID" value="NZ_JACHEB010000005.1"/>
</dbReference>
<name>A0A9X0QEN5_9BACT</name>
<protein>
    <submittedName>
        <fullName evidence="1">Uncharacterized protein</fullName>
    </submittedName>
</protein>
<comment type="caution">
    <text evidence="1">The sequence shown here is derived from an EMBL/GenBank/DDBJ whole genome shotgun (WGS) entry which is preliminary data.</text>
</comment>
<organism evidence="1 2">
    <name type="scientific">Tunturiibacter gelidiferens</name>
    <dbReference type="NCBI Taxonomy" id="3069689"/>
    <lineage>
        <taxon>Bacteria</taxon>
        <taxon>Pseudomonadati</taxon>
        <taxon>Acidobacteriota</taxon>
        <taxon>Terriglobia</taxon>
        <taxon>Terriglobales</taxon>
        <taxon>Acidobacteriaceae</taxon>
        <taxon>Tunturiibacter</taxon>
    </lineage>
</organism>
<dbReference type="EMBL" id="JACHEB010000005">
    <property type="protein sequence ID" value="MBB5329026.1"/>
    <property type="molecule type" value="Genomic_DNA"/>
</dbReference>
<evidence type="ECO:0000313" key="2">
    <source>
        <dbReference type="Proteomes" id="UP000535182"/>
    </source>
</evidence>
<reference evidence="1 2" key="1">
    <citation type="submission" date="2020-08" db="EMBL/GenBank/DDBJ databases">
        <title>Genomic Encyclopedia of Type Strains, Phase IV (KMG-V): Genome sequencing to study the core and pangenomes of soil and plant-associated prokaryotes.</title>
        <authorList>
            <person name="Whitman W."/>
        </authorList>
    </citation>
    <scope>NUCLEOTIDE SEQUENCE [LARGE SCALE GENOMIC DNA]</scope>
    <source>
        <strain evidence="1 2">X5P2</strain>
    </source>
</reference>
<proteinExistence type="predicted"/>
<dbReference type="Proteomes" id="UP000535182">
    <property type="component" value="Unassembled WGS sequence"/>
</dbReference>
<gene>
    <name evidence="1" type="ORF">HDF14_002642</name>
</gene>
<sequence>MLRLKTSGAWRVTGARVTGRRAMFGVLATGLLMTGATMSRAQATSSSSAATQATQTTTVPISNSKIALAAPVTYDNKYEFYVGLNFMNFQAGQSLPKRMNMGGAEFLATYWLPGDHWFTNHVGVGVQYRGEAGTTPVFGQAQGLPYNLSRPLVYMNMIMAGAQYRGPKNQYVAINYHAYGGASHGTFDDDLRPGQPGQPTFSQITGLYTNRTKPIAALGGSIDINRSKNWAIRLSPDLILEHFGTETREFFAISGGVVYRLGKQKN</sequence>
<accession>A0A9X0QEN5</accession>
<evidence type="ECO:0000313" key="1">
    <source>
        <dbReference type="EMBL" id="MBB5329026.1"/>
    </source>
</evidence>
<keyword evidence="2" id="KW-1185">Reference proteome</keyword>
<dbReference type="AlphaFoldDB" id="A0A9X0QEN5"/>